<dbReference type="EMBL" id="JANPWB010000002">
    <property type="protein sequence ID" value="KAJ1207890.1"/>
    <property type="molecule type" value="Genomic_DNA"/>
</dbReference>
<accession>A0AAV7W1P3</accession>
<dbReference type="Proteomes" id="UP001066276">
    <property type="component" value="Chromosome 1_2"/>
</dbReference>
<reference evidence="1" key="1">
    <citation type="journal article" date="2022" name="bioRxiv">
        <title>Sequencing and chromosome-scale assembly of the giantPleurodeles waltlgenome.</title>
        <authorList>
            <person name="Brown T."/>
            <person name="Elewa A."/>
            <person name="Iarovenko S."/>
            <person name="Subramanian E."/>
            <person name="Araus A.J."/>
            <person name="Petzold A."/>
            <person name="Susuki M."/>
            <person name="Suzuki K.-i.T."/>
            <person name="Hayashi T."/>
            <person name="Toyoda A."/>
            <person name="Oliveira C."/>
            <person name="Osipova E."/>
            <person name="Leigh N.D."/>
            <person name="Simon A."/>
            <person name="Yun M.H."/>
        </authorList>
    </citation>
    <scope>NUCLEOTIDE SEQUENCE</scope>
    <source>
        <strain evidence="1">20211129_DDA</strain>
        <tissue evidence="1">Liver</tissue>
    </source>
</reference>
<gene>
    <name evidence="1" type="ORF">NDU88_003280</name>
</gene>
<name>A0AAV7W1P3_PLEWA</name>
<protein>
    <submittedName>
        <fullName evidence="1">Uncharacterized protein</fullName>
    </submittedName>
</protein>
<sequence length="97" mass="10766">MGKTAGNCGGVRCTRNTGTPTHELIYETLVAHREEMRMESRKARLATRKLESTLLKISKVCFTFADRLANLQLRVGTLETDLGTAKGLAEEQLAQEE</sequence>
<evidence type="ECO:0000313" key="1">
    <source>
        <dbReference type="EMBL" id="KAJ1207890.1"/>
    </source>
</evidence>
<comment type="caution">
    <text evidence="1">The sequence shown here is derived from an EMBL/GenBank/DDBJ whole genome shotgun (WGS) entry which is preliminary data.</text>
</comment>
<dbReference type="AlphaFoldDB" id="A0AAV7W1P3"/>
<keyword evidence="2" id="KW-1185">Reference proteome</keyword>
<organism evidence="1 2">
    <name type="scientific">Pleurodeles waltl</name>
    <name type="common">Iberian ribbed newt</name>
    <dbReference type="NCBI Taxonomy" id="8319"/>
    <lineage>
        <taxon>Eukaryota</taxon>
        <taxon>Metazoa</taxon>
        <taxon>Chordata</taxon>
        <taxon>Craniata</taxon>
        <taxon>Vertebrata</taxon>
        <taxon>Euteleostomi</taxon>
        <taxon>Amphibia</taxon>
        <taxon>Batrachia</taxon>
        <taxon>Caudata</taxon>
        <taxon>Salamandroidea</taxon>
        <taxon>Salamandridae</taxon>
        <taxon>Pleurodelinae</taxon>
        <taxon>Pleurodeles</taxon>
    </lineage>
</organism>
<proteinExistence type="predicted"/>
<evidence type="ECO:0000313" key="2">
    <source>
        <dbReference type="Proteomes" id="UP001066276"/>
    </source>
</evidence>